<feature type="domain" description="Trimeric autotransporter adhesin YadA-like stalk" evidence="13">
    <location>
        <begin position="527"/>
        <end position="563"/>
    </location>
</feature>
<dbReference type="GO" id="GO:0031012">
    <property type="term" value="C:extracellular matrix"/>
    <property type="evidence" value="ECO:0007669"/>
    <property type="project" value="TreeGrafter"/>
</dbReference>
<dbReference type="InterPro" id="IPR005594">
    <property type="entry name" value="YadA_C"/>
</dbReference>
<sequence length="1642" mass="171342">MNKVYKIVKNALGQNIAVSELAKSKENKLVCITLLGLLSLINPIEADAFRVTASSRYEQPCNPAGTQGWIYSAQKYVQMGSKEESTRGVNVCTKFSPDFQVSASYHGITAKYSIKLADEITKKINTSYEYVTNVETKNEQIVNKVIQEITEQIGTNGSGTLVFTDTEGNNLIRQEGKFYQTKLDENNQTIADTDKPVDAKQVILSAVNPDGLSPLSPVLVRNIAEGQQDSDAVNKGQLDKSIKSLDNKISQITAIVGNSGQDGKDGINGRNGIAGQDGLAGKNLVEKIDALRNGEAGSVVYVNDKGQRAVRDENGKFYLTKDDGTIDKTQQVDDKNIKLATINPDGSANNPTVLSNIAEGKNASDATNKGQLDKAVNNLDGKISDNKQQIDSINKDIVNIKLDTKTAKDGVDGLKGEISQITQLIGTSGKNGKDGTNGRNGNTGAAGKDGLNGKDLVEKVNALRNGEAGAVVYVNNKGQRAVRDESGKFYLTKDDGTIDKTQQVDNKNIKLATINPDGSANNPTVLSNIAEGKDSSDAVNKGQLDKSIALLTSQIDTNKQDITGLDGKVNQMETTINNLQINGGSLVLDDQASNTITIAKSSESDKVDITGSQGARTLAGVKTATQDDHAVNKKQLDSSVKLLNDQISANKQGIDGLDGKVENIERTITNIQMGNSDGLVVDDKDNKTINVATLSDSDTVNLAGNQGDRILAGIKSATKNNEAVNKEQLDNSVKDLDSRLDEIAKLIGTSGRDGRDGRDGIDGAAGTNGRDGKDGIAGIAGSDGRDGKDGIAGTAGSDGRDGKDGIAGITGSDGRDGKGGIAGIAGSDGRDGKDGIAGTNGNNGKDGIAGQDGLTGKNIIDKIDALRYGEAGNIVYTNQQGKRVIQQNNKFYLAKADGTPDFNQEINQEQIKLSAVGANGSTSNPVTLANIAEATLDHEAVNKGLLDNTVKQGIDGVTGRIEKVEKTINNLQVASGTGLVLENSDDKTIDIASLSDSAKVNFAGTSGDRILSGVKEATEDNQAVNKAQLDKSIKTGVKNINTRIDSLNEEVLKTKNGVNGLGGKVESLEKIINNIQTSGNGLVQEDKDDQAISIAKTSASDKVDLSGKQGDRTLTGVKEAEEDNQAVNKAQLDKSVNSLDNKLIAQQKDISGLDKRVITVETDIKQAKDDIDGLDGRVTTVEADVKQTKDGINGLDGRITTVEADVKQAKDGINGLDGRVTTVEADVKQAKDGINGLDGRVTTVETITQQTQNSLGTLDDKIAQISQIISGETPISDGTNGTNGAVGAAGEDGLNGKDVNSKVNALRNGEAGALVYTDAQGNRLVRGEDGNFYLANEQGQATTSVIDNALVMLSTVASDGLTTTPTKIRNVAAGAVSSTSSEAVNGAQLYTAVKSLAGDDSELVVNPDGSVTVKANYTVYNQDGSTRNVNNIGTAIDHINQNGTQYTRTNSELAPAQAQGRETVAIGGGATANADGGVAIGSGAQANNPLDVALGFGSRTGEAGANAPGTAEFSVGNTELKRRITNVADGILDSDAATVGQVRQAVGAVSQTLRHEIQRNRKVASQGIASALALSTQVPNQHPGELAVGIGTGFYDSQTAIAINGNYLSQSGKMNISLGVGTSLTGNGATKPAAKVGIGWVF</sequence>
<dbReference type="Proteomes" id="UP001155500">
    <property type="component" value="Unassembled WGS sequence"/>
</dbReference>
<evidence type="ECO:0000256" key="2">
    <source>
        <dbReference type="ARBA" id="ARBA00004442"/>
    </source>
</evidence>
<dbReference type="Gene3D" id="1.20.5.340">
    <property type="match status" value="2"/>
</dbReference>
<proteinExistence type="inferred from homology"/>
<feature type="domain" description="Trimeric autotransporter adhesin YadA-like stalk" evidence="13">
    <location>
        <begin position="1523"/>
        <end position="1555"/>
    </location>
</feature>
<dbReference type="SUPFAM" id="SSF101967">
    <property type="entry name" value="Adhesin YadA, collagen-binding domain"/>
    <property type="match status" value="1"/>
</dbReference>
<dbReference type="Gene3D" id="1.20.5.2280">
    <property type="match status" value="3"/>
</dbReference>
<feature type="domain" description="Trimeric autotransporter adhesin YadA-like stalk" evidence="13">
    <location>
        <begin position="222"/>
        <end position="259"/>
    </location>
</feature>
<feature type="domain" description="Trimeric autotransporter adhesin YadA-like stalk" evidence="13">
    <location>
        <begin position="1367"/>
        <end position="1399"/>
    </location>
</feature>
<dbReference type="Pfam" id="PF01391">
    <property type="entry name" value="Collagen"/>
    <property type="match status" value="1"/>
</dbReference>
<evidence type="ECO:0000256" key="7">
    <source>
        <dbReference type="ARBA" id="ARBA00022729"/>
    </source>
</evidence>
<dbReference type="InterPro" id="IPR045584">
    <property type="entry name" value="Pilin-like"/>
</dbReference>
<dbReference type="InterPro" id="IPR008160">
    <property type="entry name" value="Collagen"/>
</dbReference>
<dbReference type="Gene3D" id="3.30.1300.30">
    <property type="entry name" value="GSPII I/J protein-like"/>
    <property type="match status" value="1"/>
</dbReference>
<evidence type="ECO:0008006" key="16">
    <source>
        <dbReference type="Google" id="ProtNLM"/>
    </source>
</evidence>
<keyword evidence="7" id="KW-0732">Signal</keyword>
<feature type="region of interest" description="Disordered" evidence="11">
    <location>
        <begin position="749"/>
        <end position="851"/>
    </location>
</feature>
<evidence type="ECO:0000256" key="5">
    <source>
        <dbReference type="ARBA" id="ARBA00022452"/>
    </source>
</evidence>
<feature type="domain" description="Trimeric autotransporter adhesin YadA-like C-terminal membrane anchor" evidence="12">
    <location>
        <begin position="1583"/>
        <end position="1642"/>
    </location>
</feature>
<evidence type="ECO:0000256" key="4">
    <source>
        <dbReference type="ARBA" id="ARBA00022448"/>
    </source>
</evidence>
<evidence type="ECO:0000313" key="15">
    <source>
        <dbReference type="Proteomes" id="UP001155500"/>
    </source>
</evidence>
<dbReference type="PANTHER" id="PTHR24023">
    <property type="entry name" value="COLLAGEN ALPHA"/>
    <property type="match status" value="1"/>
</dbReference>
<keyword evidence="8" id="KW-0653">Protein transport</keyword>
<feature type="compositionally biased region" description="Basic and acidic residues" evidence="11">
    <location>
        <begin position="752"/>
        <end position="761"/>
    </location>
</feature>
<dbReference type="InterPro" id="IPR011049">
    <property type="entry name" value="Serralysin-like_metalloprot_C"/>
</dbReference>
<evidence type="ECO:0000256" key="1">
    <source>
        <dbReference type="ARBA" id="ARBA00004241"/>
    </source>
</evidence>
<dbReference type="RefSeq" id="WP_279572215.1">
    <property type="nucleotide sequence ID" value="NZ_LWID01000001.1"/>
</dbReference>
<evidence type="ECO:0000256" key="11">
    <source>
        <dbReference type="SAM" id="MobiDB-lite"/>
    </source>
</evidence>
<dbReference type="GO" id="GO:0015031">
    <property type="term" value="P:protein transport"/>
    <property type="evidence" value="ECO:0007669"/>
    <property type="project" value="UniProtKB-KW"/>
</dbReference>
<dbReference type="SUPFAM" id="SSF54523">
    <property type="entry name" value="Pili subunits"/>
    <property type="match status" value="1"/>
</dbReference>
<dbReference type="SUPFAM" id="SSF57997">
    <property type="entry name" value="Tropomyosin"/>
    <property type="match status" value="1"/>
</dbReference>
<organism evidence="14 15">
    <name type="scientific">Volucribacter amazonae</name>
    <dbReference type="NCBI Taxonomy" id="256731"/>
    <lineage>
        <taxon>Bacteria</taxon>
        <taxon>Pseudomonadati</taxon>
        <taxon>Pseudomonadota</taxon>
        <taxon>Gammaproteobacteria</taxon>
        <taxon>Pasteurellales</taxon>
        <taxon>Pasteurellaceae</taxon>
        <taxon>Volucribacter</taxon>
    </lineage>
</organism>
<dbReference type="GO" id="GO:0009279">
    <property type="term" value="C:cell outer membrane"/>
    <property type="evidence" value="ECO:0007669"/>
    <property type="project" value="UniProtKB-SubCell"/>
</dbReference>
<feature type="compositionally biased region" description="Low complexity" evidence="11">
    <location>
        <begin position="437"/>
        <end position="448"/>
    </location>
</feature>
<gene>
    <name evidence="14" type="ORF">A6A20_03730</name>
</gene>
<feature type="region of interest" description="Disordered" evidence="11">
    <location>
        <begin position="426"/>
        <end position="450"/>
    </location>
</feature>
<comment type="caution">
    <text evidence="14">The sequence shown here is derived from an EMBL/GenBank/DDBJ whole genome shotgun (WGS) entry which is preliminary data.</text>
</comment>
<keyword evidence="5" id="KW-1134">Transmembrane beta strand</keyword>
<evidence type="ECO:0000313" key="14">
    <source>
        <dbReference type="EMBL" id="MDG6894752.1"/>
    </source>
</evidence>
<dbReference type="InterPro" id="IPR008635">
    <property type="entry name" value="Coiled_stalk_dom"/>
</dbReference>
<dbReference type="GO" id="GO:0005615">
    <property type="term" value="C:extracellular space"/>
    <property type="evidence" value="ECO:0007669"/>
    <property type="project" value="TreeGrafter"/>
</dbReference>
<dbReference type="Pfam" id="PF03895">
    <property type="entry name" value="YadA_anchor"/>
    <property type="match status" value="1"/>
</dbReference>
<reference evidence="14" key="1">
    <citation type="submission" date="2016-03" db="EMBL/GenBank/DDBJ databases">
        <title>Co-evolution between Pasteurellaceae and their hosts.</title>
        <authorList>
            <person name="Hansen M.J."/>
            <person name="Bojesen A.M."/>
            <person name="Planet P."/>
        </authorList>
    </citation>
    <scope>NUCLEOTIDE SEQUENCE</scope>
    <source>
        <strain evidence="14">146/S8/89</strain>
    </source>
</reference>
<evidence type="ECO:0000256" key="3">
    <source>
        <dbReference type="ARBA" id="ARBA00005848"/>
    </source>
</evidence>
<accession>A0A9X4PAT6</accession>
<keyword evidence="4" id="KW-0813">Transport</keyword>
<dbReference type="PANTHER" id="PTHR24023:SF1082">
    <property type="entry name" value="COLLAGEN TRIPLE HELIX REPEAT"/>
    <property type="match status" value="1"/>
</dbReference>
<dbReference type="GO" id="GO:0009986">
    <property type="term" value="C:cell surface"/>
    <property type="evidence" value="ECO:0007669"/>
    <property type="project" value="UniProtKB-SubCell"/>
</dbReference>
<comment type="subcellular location">
    <subcellularLocation>
        <location evidence="2">Cell outer membrane</location>
    </subcellularLocation>
    <subcellularLocation>
        <location evidence="1">Cell surface</location>
    </subcellularLocation>
</comment>
<evidence type="ECO:0000256" key="8">
    <source>
        <dbReference type="ARBA" id="ARBA00022927"/>
    </source>
</evidence>
<keyword evidence="9" id="KW-0472">Membrane</keyword>
<evidence type="ECO:0000256" key="6">
    <source>
        <dbReference type="ARBA" id="ARBA00022692"/>
    </source>
</evidence>
<dbReference type="EMBL" id="LWID01000001">
    <property type="protein sequence ID" value="MDG6894752.1"/>
    <property type="molecule type" value="Genomic_DNA"/>
</dbReference>
<keyword evidence="10" id="KW-0998">Cell outer membrane</keyword>
<keyword evidence="15" id="KW-1185">Reference proteome</keyword>
<evidence type="ECO:0000259" key="13">
    <source>
        <dbReference type="Pfam" id="PF05662"/>
    </source>
</evidence>
<keyword evidence="6" id="KW-0812">Transmembrane</keyword>
<feature type="domain" description="Trimeric autotransporter adhesin YadA-like stalk" evidence="13">
    <location>
        <begin position="355"/>
        <end position="394"/>
    </location>
</feature>
<dbReference type="InterPro" id="IPR050149">
    <property type="entry name" value="Collagen_superfamily"/>
</dbReference>
<dbReference type="Pfam" id="PF05662">
    <property type="entry name" value="YadA_stalk"/>
    <property type="match status" value="5"/>
</dbReference>
<evidence type="ECO:0000259" key="12">
    <source>
        <dbReference type="Pfam" id="PF03895"/>
    </source>
</evidence>
<name>A0A9X4PAT6_9PAST</name>
<comment type="similarity">
    <text evidence="3">Belongs to the autotransporter-2 (AT-2) (TC 1.B.40) family.</text>
</comment>
<protein>
    <recommendedName>
        <fullName evidence="16">Trimeric autotransporter adhesin</fullName>
    </recommendedName>
</protein>
<dbReference type="Gene3D" id="2.150.10.10">
    <property type="entry name" value="Serralysin-like metalloprotease, C-terminal"/>
    <property type="match status" value="1"/>
</dbReference>
<evidence type="ECO:0000256" key="10">
    <source>
        <dbReference type="ARBA" id="ARBA00023237"/>
    </source>
</evidence>
<evidence type="ECO:0000256" key="9">
    <source>
        <dbReference type="ARBA" id="ARBA00023136"/>
    </source>
</evidence>